<proteinExistence type="predicted"/>
<dbReference type="InterPro" id="IPR045589">
    <property type="entry name" value="DUF6464"/>
</dbReference>
<dbReference type="AlphaFoldDB" id="A0AA96W991"/>
<dbReference type="EMBL" id="CP053586">
    <property type="protein sequence ID" value="WNZ22072.1"/>
    <property type="molecule type" value="Genomic_DNA"/>
</dbReference>
<gene>
    <name evidence="1" type="ORF">HJG54_03765</name>
</gene>
<reference evidence="1" key="1">
    <citation type="submission" date="2020-05" db="EMBL/GenBank/DDBJ databases">
        <authorList>
            <person name="Zhu T."/>
            <person name="Keshari N."/>
            <person name="Lu X."/>
        </authorList>
    </citation>
    <scope>NUCLEOTIDE SEQUENCE</scope>
    <source>
        <strain evidence="1">NK1-12</strain>
    </source>
</reference>
<dbReference type="Pfam" id="PF20065">
    <property type="entry name" value="DUF6464"/>
    <property type="match status" value="1"/>
</dbReference>
<protein>
    <submittedName>
        <fullName evidence="1">Uncharacterized protein</fullName>
    </submittedName>
</protein>
<accession>A0AA96W991</accession>
<evidence type="ECO:0000313" key="1">
    <source>
        <dbReference type="EMBL" id="WNZ22072.1"/>
    </source>
</evidence>
<organism evidence="1">
    <name type="scientific">Leptolyngbya sp. NK1-12</name>
    <dbReference type="NCBI Taxonomy" id="2547451"/>
    <lineage>
        <taxon>Bacteria</taxon>
        <taxon>Bacillati</taxon>
        <taxon>Cyanobacteriota</taxon>
        <taxon>Cyanophyceae</taxon>
        <taxon>Leptolyngbyales</taxon>
        <taxon>Leptolyngbyaceae</taxon>
        <taxon>Leptolyngbya group</taxon>
        <taxon>Leptolyngbya</taxon>
    </lineage>
</organism>
<sequence>MEPDSLPTEVILNHPQRTLGNIRLDWNPQPGAYLDLEGKTYTVLERRHRYQFKSGKYRLQKIALYVQSAKRPEEMSWVDSHWVIGDATCRFNAHSELVRCAVNPSGPCQTCRFYEREPAS</sequence>
<name>A0AA96W991_9CYAN</name>
<dbReference type="RefSeq" id="WP_316433449.1">
    <property type="nucleotide sequence ID" value="NZ_CP053586.1"/>
</dbReference>